<evidence type="ECO:0000256" key="1">
    <source>
        <dbReference type="ARBA" id="ARBA00004236"/>
    </source>
</evidence>
<protein>
    <recommendedName>
        <fullName evidence="9">4,4'-diaponeurosporenoate glycosyltransferase</fullName>
    </recommendedName>
</protein>
<feature type="domain" description="Glycosyltransferase 2-like" evidence="10">
    <location>
        <begin position="7"/>
        <end position="135"/>
    </location>
</feature>
<evidence type="ECO:0000256" key="2">
    <source>
        <dbReference type="ARBA" id="ARBA00022475"/>
    </source>
</evidence>
<reference evidence="11 12" key="1">
    <citation type="submission" date="2017-01" db="EMBL/GenBank/DDBJ databases">
        <authorList>
            <person name="Mah S.A."/>
            <person name="Swanson W.J."/>
            <person name="Moy G.W."/>
            <person name="Vacquier V.D."/>
        </authorList>
    </citation>
    <scope>NUCLEOTIDE SEQUENCE [LARGE SCALE GENOMIC DNA]</scope>
    <source>
        <strain evidence="11 12">CPCC 203464</strain>
    </source>
</reference>
<name>A0A1N7GQX7_9NOCA</name>
<evidence type="ECO:0000313" key="11">
    <source>
        <dbReference type="EMBL" id="SIS14930.1"/>
    </source>
</evidence>
<evidence type="ECO:0000256" key="6">
    <source>
        <dbReference type="ARBA" id="ARBA00037281"/>
    </source>
</evidence>
<dbReference type="InterPro" id="IPR001173">
    <property type="entry name" value="Glyco_trans_2-like"/>
</dbReference>
<comment type="similarity">
    <text evidence="8">Belongs to the glycosyltransferase 2 family. CrtQ subfamily.</text>
</comment>
<evidence type="ECO:0000313" key="12">
    <source>
        <dbReference type="Proteomes" id="UP000186218"/>
    </source>
</evidence>
<evidence type="ECO:0000256" key="9">
    <source>
        <dbReference type="ARBA" id="ARBA00040345"/>
    </source>
</evidence>
<dbReference type="EMBL" id="FTNT01000009">
    <property type="protein sequence ID" value="SIS14930.1"/>
    <property type="molecule type" value="Genomic_DNA"/>
</dbReference>
<proteinExistence type="inferred from homology"/>
<dbReference type="GO" id="GO:0016757">
    <property type="term" value="F:glycosyltransferase activity"/>
    <property type="evidence" value="ECO:0007669"/>
    <property type="project" value="UniProtKB-KW"/>
</dbReference>
<dbReference type="Proteomes" id="UP000186218">
    <property type="component" value="Unassembled WGS sequence"/>
</dbReference>
<dbReference type="OrthoDB" id="9802632at2"/>
<evidence type="ECO:0000256" key="8">
    <source>
        <dbReference type="ARBA" id="ARBA00038120"/>
    </source>
</evidence>
<dbReference type="PANTHER" id="PTHR43646:SF2">
    <property type="entry name" value="GLYCOSYLTRANSFERASE 2-LIKE DOMAIN-CONTAINING PROTEIN"/>
    <property type="match status" value="1"/>
</dbReference>
<keyword evidence="3" id="KW-0328">Glycosyltransferase</keyword>
<sequence>MPRPTLSLIIPAFNEVETIGWLLDSLRSESSELHEIIVVDNASTDGTADVVRTFIDDFPQLRIVDERNPGVISARNAGFDVADGDIIGRIDADARAHPGWAAAVRAFFADADSDIGAGTGFFDQYDMPLQWVHKGFLRLGMRSAMRDGAPLASLFGANMAVRKTTWEKIRPLLLEQDGIFDDLDITLCVSEVGQYCAFVPGMDISASGRRMLTNVSNYATFTNYLPATFEARGMHEEASRARGSALFMRVMHLVFWLPSRAWNPQRHRYSVRQPFSRRPERVLPYGDRH</sequence>
<evidence type="ECO:0000256" key="7">
    <source>
        <dbReference type="ARBA" id="ARBA00037904"/>
    </source>
</evidence>
<accession>A0A1N7GQX7</accession>
<dbReference type="AlphaFoldDB" id="A0A1N7GQX7"/>
<dbReference type="RefSeq" id="WP_076480934.1">
    <property type="nucleotide sequence ID" value="NZ_FTNT01000009.1"/>
</dbReference>
<evidence type="ECO:0000256" key="3">
    <source>
        <dbReference type="ARBA" id="ARBA00022676"/>
    </source>
</evidence>
<dbReference type="Pfam" id="PF00535">
    <property type="entry name" value="Glycos_transf_2"/>
    <property type="match status" value="1"/>
</dbReference>
<keyword evidence="4 11" id="KW-0808">Transferase</keyword>
<comment type="function">
    <text evidence="6">Catalyzes the glycosylation of 4,4'-diaponeurosporenoate, i.e. the esterification of glucose at the C1'' position with the carboxyl group of 4,4'-diaponeurosporenic acid, to form glycosyl-4,4'-diaponeurosporenoate. This is a step in the biosynthesis of staphyloxanthin, an orange pigment present in most staphylococci strains.</text>
</comment>
<organism evidence="11 12">
    <name type="scientific">Williamsia sterculiae</name>
    <dbReference type="NCBI Taxonomy" id="1344003"/>
    <lineage>
        <taxon>Bacteria</taxon>
        <taxon>Bacillati</taxon>
        <taxon>Actinomycetota</taxon>
        <taxon>Actinomycetes</taxon>
        <taxon>Mycobacteriales</taxon>
        <taxon>Nocardiaceae</taxon>
        <taxon>Williamsia</taxon>
    </lineage>
</organism>
<keyword evidence="2" id="KW-1003">Cell membrane</keyword>
<comment type="subcellular location">
    <subcellularLocation>
        <location evidence="1">Cell membrane</location>
    </subcellularLocation>
</comment>
<dbReference type="CDD" id="cd00761">
    <property type="entry name" value="Glyco_tranf_GTA_type"/>
    <property type="match status" value="1"/>
</dbReference>
<dbReference type="Gene3D" id="3.90.550.10">
    <property type="entry name" value="Spore Coat Polysaccharide Biosynthesis Protein SpsA, Chain A"/>
    <property type="match status" value="1"/>
</dbReference>
<keyword evidence="12" id="KW-1185">Reference proteome</keyword>
<dbReference type="STRING" id="1344003.SAMN05445060_3003"/>
<dbReference type="GO" id="GO:0005886">
    <property type="term" value="C:plasma membrane"/>
    <property type="evidence" value="ECO:0007669"/>
    <property type="project" value="UniProtKB-SubCell"/>
</dbReference>
<dbReference type="SUPFAM" id="SSF53448">
    <property type="entry name" value="Nucleotide-diphospho-sugar transferases"/>
    <property type="match status" value="1"/>
</dbReference>
<comment type="pathway">
    <text evidence="7">Carotenoid biosynthesis; staphyloxanthin biosynthesis; staphyloxanthin from farnesyl diphosphate: step 4/5.</text>
</comment>
<keyword evidence="5" id="KW-0472">Membrane</keyword>
<dbReference type="PANTHER" id="PTHR43646">
    <property type="entry name" value="GLYCOSYLTRANSFERASE"/>
    <property type="match status" value="1"/>
</dbReference>
<evidence type="ECO:0000256" key="4">
    <source>
        <dbReference type="ARBA" id="ARBA00022679"/>
    </source>
</evidence>
<evidence type="ECO:0000259" key="10">
    <source>
        <dbReference type="Pfam" id="PF00535"/>
    </source>
</evidence>
<evidence type="ECO:0000256" key="5">
    <source>
        <dbReference type="ARBA" id="ARBA00023136"/>
    </source>
</evidence>
<gene>
    <name evidence="11" type="ORF">SAMN05445060_3003</name>
</gene>
<dbReference type="InterPro" id="IPR029044">
    <property type="entry name" value="Nucleotide-diphossugar_trans"/>
</dbReference>